<evidence type="ECO:0000256" key="5">
    <source>
        <dbReference type="PROSITE-ProRule" id="PRU10015"/>
    </source>
</evidence>
<sequence>MKKGVEYTGVVTKIAFPNKGEVDCGEDGIASVKGTLPGQKVKFVVSKKRSGKAQGRLKEIIEKSPMEDVEPNCPHFGDCGGCSYQTMSYENQLKLKEDMVKGILDNAIKGDYQFEGILGSPVQWGYRNKMEFSFGDQFKDGPLALGMHKKNSFHDIVTVDNCKIVDRDYNIILRCVLDYCAKKELPFYHKLRHEGYVRHLLVRRTTKTKELLVALVTTSDAEMEKKADLMSLVEEIKALDLSAKLCGVIHIINDGLADVVQSDETRILYGNEYVYEELLGLKFKISVFSFFQTNSLGAEVLYSKARDYIGETKDKLIFDLYSGTGTIAQILAPVAKKVVGVEIIEEAVEAAKVNASLNNLDNCEFIAGDVLKVIDDLQDKPDLIVLDPPRDGINPKALQKIIDFGVDRMVYISCKPTSLARDLEMLQEQGYRVEKACAVDMFPGTVHVETVVLLSQQKPDDTIEIDLDLDELDATSAETKATYQEIKDYVLKEFGLKVSNLYISQIKRKCGIEVGENYNLPKTENPKVPQCPKEKEDAIKAALKYFAMI</sequence>
<dbReference type="GO" id="GO:0006396">
    <property type="term" value="P:RNA processing"/>
    <property type="evidence" value="ECO:0007669"/>
    <property type="project" value="InterPro"/>
</dbReference>
<feature type="binding site" evidence="4">
    <location>
        <position position="292"/>
    </location>
    <ligand>
        <name>S-adenosyl-L-methionine</name>
        <dbReference type="ChEBI" id="CHEBI:59789"/>
    </ligand>
</feature>
<evidence type="ECO:0000256" key="3">
    <source>
        <dbReference type="ARBA" id="ARBA00022691"/>
    </source>
</evidence>
<dbReference type="PROSITE" id="PS51687">
    <property type="entry name" value="SAM_MT_RNA_M5U"/>
    <property type="match status" value="1"/>
</dbReference>
<dbReference type="InterPro" id="IPR029063">
    <property type="entry name" value="SAM-dependent_MTases_sf"/>
</dbReference>
<evidence type="ECO:0000313" key="6">
    <source>
        <dbReference type="EMBL" id="RHA53448.1"/>
    </source>
</evidence>
<dbReference type="GO" id="GO:0008757">
    <property type="term" value="F:S-adenosylmethionine-dependent methyltransferase activity"/>
    <property type="evidence" value="ECO:0007669"/>
    <property type="project" value="UniProtKB-ARBA"/>
</dbReference>
<organism evidence="6 7">
    <name type="scientific">Eubacterium ventriosum</name>
    <dbReference type="NCBI Taxonomy" id="39496"/>
    <lineage>
        <taxon>Bacteria</taxon>
        <taxon>Bacillati</taxon>
        <taxon>Bacillota</taxon>
        <taxon>Clostridia</taxon>
        <taxon>Eubacteriales</taxon>
        <taxon>Eubacteriaceae</taxon>
        <taxon>Eubacterium</taxon>
    </lineage>
</organism>
<dbReference type="Gene3D" id="3.40.50.150">
    <property type="entry name" value="Vaccinia Virus protein VP39"/>
    <property type="match status" value="1"/>
</dbReference>
<keyword evidence="3 4" id="KW-0949">S-adenosyl-L-methionine</keyword>
<comment type="caution">
    <text evidence="6">The sequence shown here is derived from an EMBL/GenBank/DDBJ whole genome shotgun (WGS) entry which is preliminary data.</text>
</comment>
<feature type="active site" evidence="5">
    <location>
        <position position="414"/>
    </location>
</feature>
<name>A0A413RXW4_9FIRM</name>
<feature type="binding site" evidence="4">
    <location>
        <position position="387"/>
    </location>
    <ligand>
        <name>S-adenosyl-L-methionine</name>
        <dbReference type="ChEBI" id="CHEBI:59789"/>
    </ligand>
</feature>
<feature type="binding site" evidence="4">
    <location>
        <position position="342"/>
    </location>
    <ligand>
        <name>S-adenosyl-L-methionine</name>
        <dbReference type="ChEBI" id="CHEBI:59789"/>
    </ligand>
</feature>
<comment type="similarity">
    <text evidence="4">Belongs to the class I-like SAM-binding methyltransferase superfamily. RNA M5U methyltransferase family.</text>
</comment>
<evidence type="ECO:0000256" key="4">
    <source>
        <dbReference type="PROSITE-ProRule" id="PRU01024"/>
    </source>
</evidence>
<dbReference type="EMBL" id="QSFO01000010">
    <property type="protein sequence ID" value="RHA53448.1"/>
    <property type="molecule type" value="Genomic_DNA"/>
</dbReference>
<dbReference type="InterPro" id="IPR012340">
    <property type="entry name" value="NA-bd_OB-fold"/>
</dbReference>
<accession>A0A413RXW4</accession>
<feature type="binding site" evidence="4">
    <location>
        <position position="321"/>
    </location>
    <ligand>
        <name>S-adenosyl-L-methionine</name>
        <dbReference type="ChEBI" id="CHEBI:59789"/>
    </ligand>
</feature>
<dbReference type="NCBIfam" id="TIGR00479">
    <property type="entry name" value="rumA"/>
    <property type="match status" value="1"/>
</dbReference>
<dbReference type="InterPro" id="IPR010280">
    <property type="entry name" value="U5_MeTrfase_fam"/>
</dbReference>
<gene>
    <name evidence="6" type="ORF">DW929_08960</name>
</gene>
<feature type="active site" description="Nucleophile" evidence="4">
    <location>
        <position position="414"/>
    </location>
</feature>
<evidence type="ECO:0000256" key="2">
    <source>
        <dbReference type="ARBA" id="ARBA00022679"/>
    </source>
</evidence>
<evidence type="ECO:0000313" key="7">
    <source>
        <dbReference type="Proteomes" id="UP000284598"/>
    </source>
</evidence>
<dbReference type="SUPFAM" id="SSF53335">
    <property type="entry name" value="S-adenosyl-L-methionine-dependent methyltransferases"/>
    <property type="match status" value="1"/>
</dbReference>
<dbReference type="InterPro" id="IPR030390">
    <property type="entry name" value="MeTrfase_TrmA_AS"/>
</dbReference>
<protein>
    <submittedName>
        <fullName evidence="6">23S rRNA (Uracil(1939)-C(5))-methyltransferase RlmD</fullName>
        <ecNumber evidence="6">2.1.1.190</ecNumber>
    </submittedName>
</protein>
<dbReference type="Pfam" id="PF05958">
    <property type="entry name" value="tRNA_U5-meth_tr"/>
    <property type="match status" value="1"/>
</dbReference>
<dbReference type="GO" id="GO:0001510">
    <property type="term" value="P:RNA methylation"/>
    <property type="evidence" value="ECO:0007669"/>
    <property type="project" value="UniProtKB-ARBA"/>
</dbReference>
<dbReference type="PANTHER" id="PTHR11061">
    <property type="entry name" value="RNA M5U METHYLTRANSFERASE"/>
    <property type="match status" value="1"/>
</dbReference>
<dbReference type="FunFam" id="3.40.50.150:FF:000009">
    <property type="entry name" value="23S rRNA (Uracil(1939)-C(5))-methyltransferase RlmD"/>
    <property type="match status" value="1"/>
</dbReference>
<keyword evidence="1 4" id="KW-0489">Methyltransferase</keyword>
<dbReference type="EC" id="2.1.1.190" evidence="6"/>
<keyword evidence="2 4" id="KW-0808">Transferase</keyword>
<dbReference type="Gene3D" id="2.40.50.140">
    <property type="entry name" value="Nucleic acid-binding proteins"/>
    <property type="match status" value="1"/>
</dbReference>
<dbReference type="CDD" id="cd02440">
    <property type="entry name" value="AdoMet_MTases"/>
    <property type="match status" value="1"/>
</dbReference>
<dbReference type="GO" id="GO:0008173">
    <property type="term" value="F:RNA methyltransferase activity"/>
    <property type="evidence" value="ECO:0007669"/>
    <property type="project" value="InterPro"/>
</dbReference>
<reference evidence="6 7" key="1">
    <citation type="submission" date="2018-08" db="EMBL/GenBank/DDBJ databases">
        <title>A genome reference for cultivated species of the human gut microbiota.</title>
        <authorList>
            <person name="Zou Y."/>
            <person name="Xue W."/>
            <person name="Luo G."/>
        </authorList>
    </citation>
    <scope>NUCLEOTIDE SEQUENCE [LARGE SCALE GENOMIC DNA]</scope>
    <source>
        <strain evidence="6 7">AM43-2</strain>
    </source>
</reference>
<proteinExistence type="inferred from homology"/>
<dbReference type="AlphaFoldDB" id="A0A413RXW4"/>
<dbReference type="RefSeq" id="WP_118025513.1">
    <property type="nucleotide sequence ID" value="NZ_QSFO01000010.1"/>
</dbReference>
<dbReference type="PROSITE" id="PS01230">
    <property type="entry name" value="TRMA_1"/>
    <property type="match status" value="1"/>
</dbReference>
<dbReference type="Proteomes" id="UP000284598">
    <property type="component" value="Unassembled WGS sequence"/>
</dbReference>
<evidence type="ECO:0000256" key="1">
    <source>
        <dbReference type="ARBA" id="ARBA00022603"/>
    </source>
</evidence>
<dbReference type="PANTHER" id="PTHR11061:SF30">
    <property type="entry name" value="TRNA (URACIL(54)-C(5))-METHYLTRANSFERASE"/>
    <property type="match status" value="1"/>
</dbReference>
<dbReference type="Gene3D" id="2.40.50.1070">
    <property type="match status" value="1"/>
</dbReference>